<keyword evidence="4" id="KW-1185">Reference proteome</keyword>
<dbReference type="RefSeq" id="WP_126296021.1">
    <property type="nucleotide sequence ID" value="NZ_CP155468.1"/>
</dbReference>
<dbReference type="EMBL" id="RXNR01000086">
    <property type="protein sequence ID" value="RTQ87858.1"/>
    <property type="molecule type" value="Genomic_DNA"/>
</dbReference>
<comment type="caution">
    <text evidence="3">The sequence shown here is derived from an EMBL/GenBank/DDBJ whole genome shotgun (WGS) entry which is preliminary data.</text>
</comment>
<comment type="similarity">
    <text evidence="1 2">Belongs to the TelA family.</text>
</comment>
<dbReference type="Proteomes" id="UP000276349">
    <property type="component" value="Unassembled WGS sequence"/>
</dbReference>
<name>A0A3S0JPE3_9BACI</name>
<accession>A0A3S0JPE3</accession>
<dbReference type="PIRSF" id="PIRSF026508">
    <property type="entry name" value="TelA"/>
    <property type="match status" value="1"/>
</dbReference>
<evidence type="ECO:0000256" key="2">
    <source>
        <dbReference type="PIRNR" id="PIRNR026508"/>
    </source>
</evidence>
<evidence type="ECO:0000256" key="1">
    <source>
        <dbReference type="ARBA" id="ARBA00005541"/>
    </source>
</evidence>
<evidence type="ECO:0000313" key="4">
    <source>
        <dbReference type="Proteomes" id="UP000276349"/>
    </source>
</evidence>
<sequence length="362" mass="41862">MTENKSSNKSFENALNKESSFFVKTTSPTFAALKSEQQSHALMLASKLDISDYENVLQFGAEVQQTLKNFTHNMLVTVQRNDTSPIREILNKLMEQLEQINPEDLIENKKGFFSNIFKRQKSSIQELISQYNRLSKHIDRLSIQLQHAQKGLLADLNMLNEMYQLNEDYFHNINIYIAAGELKKQDLLNNVLPQVEQSVVESKNLMDKQRLVDLKNSIEWLDKRLYDLQISREIAIQAAPQIRLIQHTNQMLVEKIQASVMSTIPLWQSQISMLIQINNQRRANMASGRLMEAHDSMMKKNAKMIEATAADSKKYKTLTHEDIDSFKETQLQLIESIEDTLRVQAKSNEQQAFIEANITHFK</sequence>
<gene>
    <name evidence="3" type="ORF">EKG35_18460</name>
</gene>
<dbReference type="PANTHER" id="PTHR38432:SF1">
    <property type="entry name" value="TELA-LIKE PROTEIN SAOUHSC_01408"/>
    <property type="match status" value="1"/>
</dbReference>
<protein>
    <submittedName>
        <fullName evidence="3">Toxic anion resistance protein</fullName>
    </submittedName>
</protein>
<dbReference type="PANTHER" id="PTHR38432">
    <property type="entry name" value="TELA-LIKE PROTEIN SAOUHSC_01408"/>
    <property type="match status" value="1"/>
</dbReference>
<evidence type="ECO:0000313" key="3">
    <source>
        <dbReference type="EMBL" id="RTQ87858.1"/>
    </source>
</evidence>
<dbReference type="OrthoDB" id="9768858at2"/>
<dbReference type="AlphaFoldDB" id="A0A3S0JPE3"/>
<organism evidence="3 4">
    <name type="scientific">Lysinibacillus telephonicus</name>
    <dbReference type="NCBI Taxonomy" id="1714840"/>
    <lineage>
        <taxon>Bacteria</taxon>
        <taxon>Bacillati</taxon>
        <taxon>Bacillota</taxon>
        <taxon>Bacilli</taxon>
        <taxon>Bacillales</taxon>
        <taxon>Bacillaceae</taxon>
        <taxon>Lysinibacillus</taxon>
    </lineage>
</organism>
<proteinExistence type="inferred from homology"/>
<dbReference type="InterPro" id="IPR008863">
    <property type="entry name" value="Toxic_anion-R_TelA"/>
</dbReference>
<dbReference type="Pfam" id="PF05816">
    <property type="entry name" value="TelA"/>
    <property type="match status" value="1"/>
</dbReference>
<reference evidence="3 4" key="1">
    <citation type="submission" date="2018-12" db="EMBL/GenBank/DDBJ databases">
        <authorList>
            <person name="Yu L."/>
        </authorList>
    </citation>
    <scope>NUCLEOTIDE SEQUENCE [LARGE SCALE GENOMIC DNA]</scope>
    <source>
        <strain evidence="3 4">S5H2222</strain>
    </source>
</reference>